<protein>
    <submittedName>
        <fullName evidence="4">Thiolase-like protein</fullName>
    </submittedName>
</protein>
<dbReference type="InterPro" id="IPR014031">
    <property type="entry name" value="Ketoacyl_synth_C"/>
</dbReference>
<comment type="caution">
    <text evidence="4">The sequence shown here is derived from an EMBL/GenBank/DDBJ whole genome shotgun (WGS) entry which is preliminary data.</text>
</comment>
<dbReference type="Pfam" id="PF00109">
    <property type="entry name" value="ketoacyl-synt"/>
    <property type="match status" value="1"/>
</dbReference>
<dbReference type="InterPro" id="IPR016036">
    <property type="entry name" value="Malonyl_transacylase_ACP-bd"/>
</dbReference>
<dbReference type="InterPro" id="IPR014043">
    <property type="entry name" value="Acyl_transferase_dom"/>
</dbReference>
<dbReference type="CDD" id="cd00833">
    <property type="entry name" value="PKS"/>
    <property type="match status" value="1"/>
</dbReference>
<dbReference type="InterPro" id="IPR020841">
    <property type="entry name" value="PKS_Beta-ketoAc_synthase_dom"/>
</dbReference>
<dbReference type="Proteomes" id="UP001215280">
    <property type="component" value="Unassembled WGS sequence"/>
</dbReference>
<sequence>MGMACRMPGGAHNPEAFWELLKDRACTMQVVPPSGFNIADYLTASSGDVDHKNKMNADKGHFLTEALCFDEQFFNMSPRQALNTDPQQRVLLETVVDALDDAGYRPADEGGEVGWNRDRIGMFAASAITSYEQNSNMTTDIDAFYVPGVARGFISGRASHFFKWQGPAITYDAACASGLVAVHAACQSLILHETDVGVVSGTNIITSPEFFIGLNKGFFVSSTDGCRTFDQTGDGYCRGESVAAVVLKRLEDALRDNDRIEGIILSSGVNHSGRAESLTAPHIPSLASLLAQNCTLAGVSPLSVRAVEMHGTGTQVGDYAEIEAVKLAFTVGRPSVKDGQTNSELLVSSIKPNVGHSESTAGIASLIKAILALRYRQATPHTGIKTVVNPRLGDLSASGIVIPKSVASLTALPGEKKIIISVNSFGAQGSNANLLVSEYLPESEQSCRTDVDCRSYHIVALSGKPHTPFQFLVDRLSAHLDQNPNTDLASLSYTTTARRVDYPARVTFSVSTIDELKAQLTTRPRPADTPKHAPKIGFVLGGNGSQFRAMGKTLYDSSSSFRHSIDECREALKSAVSVGEIGSMDADGDVDVLMGAISGAIDPLVHDTFQSTLAASVGVVAVEYALGKLWVEWDVHPSVILGHSLGEYAGLVLAGALSLVDVMKLTVAKCSAMHEAELQPETSCGMLALGCAVEEALVFSRDSHVEGLEIACFNGPSQTVFSGPQAELEKLLTHVRATAAIPAKILPGPYAWHSSYVSTQAARVTAASSAITLSAVVTPMVLNTDGSALLPGQHLSSAGYLGEQMKSAVRWDRCVAHPLCADVDIWIELSPKSILIPLLRTSLTLPGRTFLPTLNGAVDAWNTVTKAIGRLYEAHVPINWAKYHAEYPVHLVRLPSYPFARNEHYIPYVNRLGKGGKEKSAQRGVLRIVTPLGALDIEDAGKRYSLQPSAGKIGIHEYLWLAMTCAQTTQITDLHMFEIMDQSTRLSIIISEDGSISFSSDSNTLVARGTFSASTRSLLTPTSQHLIRARKRLLKDTKTSSFSSTAIARLLDEPPEYASRAVVASECDEVISIVPFSLLDEQVVVPEADGVTPPCLANCFSP</sequence>
<dbReference type="InterPro" id="IPR050091">
    <property type="entry name" value="PKS_NRPS_Biosynth_Enz"/>
</dbReference>
<evidence type="ECO:0000259" key="3">
    <source>
        <dbReference type="PROSITE" id="PS52004"/>
    </source>
</evidence>
<dbReference type="SUPFAM" id="SSF53901">
    <property type="entry name" value="Thiolase-like"/>
    <property type="match status" value="1"/>
</dbReference>
<dbReference type="Gene3D" id="3.40.47.10">
    <property type="match status" value="1"/>
</dbReference>
<dbReference type="GO" id="GO:0044550">
    <property type="term" value="P:secondary metabolite biosynthetic process"/>
    <property type="evidence" value="ECO:0007669"/>
    <property type="project" value="TreeGrafter"/>
</dbReference>
<evidence type="ECO:0000256" key="2">
    <source>
        <dbReference type="ARBA" id="ARBA00022553"/>
    </source>
</evidence>
<dbReference type="Gene3D" id="3.30.70.3290">
    <property type="match status" value="1"/>
</dbReference>
<name>A0AAD7MFR3_9AGAR</name>
<dbReference type="InterPro" id="IPR016035">
    <property type="entry name" value="Acyl_Trfase/lysoPLipase"/>
</dbReference>
<accession>A0AAD7MFR3</accession>
<dbReference type="PROSITE" id="PS52004">
    <property type="entry name" value="KS3_2"/>
    <property type="match status" value="1"/>
</dbReference>
<keyword evidence="5" id="KW-1185">Reference proteome</keyword>
<reference evidence="4" key="1">
    <citation type="submission" date="2023-03" db="EMBL/GenBank/DDBJ databases">
        <title>Massive genome expansion in bonnet fungi (Mycena s.s.) driven by repeated elements and novel gene families across ecological guilds.</title>
        <authorList>
            <consortium name="Lawrence Berkeley National Laboratory"/>
            <person name="Harder C.B."/>
            <person name="Miyauchi S."/>
            <person name="Viragh M."/>
            <person name="Kuo A."/>
            <person name="Thoen E."/>
            <person name="Andreopoulos B."/>
            <person name="Lu D."/>
            <person name="Skrede I."/>
            <person name="Drula E."/>
            <person name="Henrissat B."/>
            <person name="Morin E."/>
            <person name="Kohler A."/>
            <person name="Barry K."/>
            <person name="LaButti K."/>
            <person name="Morin E."/>
            <person name="Salamov A."/>
            <person name="Lipzen A."/>
            <person name="Mereny Z."/>
            <person name="Hegedus B."/>
            <person name="Baldrian P."/>
            <person name="Stursova M."/>
            <person name="Weitz H."/>
            <person name="Taylor A."/>
            <person name="Grigoriev I.V."/>
            <person name="Nagy L.G."/>
            <person name="Martin F."/>
            <person name="Kauserud H."/>
        </authorList>
    </citation>
    <scope>NUCLEOTIDE SEQUENCE</scope>
    <source>
        <strain evidence="4">CBHHK188m</strain>
    </source>
</reference>
<evidence type="ECO:0000313" key="4">
    <source>
        <dbReference type="EMBL" id="KAJ7715656.1"/>
    </source>
</evidence>
<dbReference type="InterPro" id="IPR016039">
    <property type="entry name" value="Thiolase-like"/>
</dbReference>
<evidence type="ECO:0000313" key="5">
    <source>
        <dbReference type="Proteomes" id="UP001215280"/>
    </source>
</evidence>
<dbReference type="SUPFAM" id="SSF55048">
    <property type="entry name" value="Probable ACP-binding domain of malonyl-CoA ACP transacylase"/>
    <property type="match status" value="1"/>
</dbReference>
<dbReference type="AlphaFoldDB" id="A0AAD7MFR3"/>
<keyword evidence="1" id="KW-0596">Phosphopantetheine</keyword>
<organism evidence="4 5">
    <name type="scientific">Mycena maculata</name>
    <dbReference type="NCBI Taxonomy" id="230809"/>
    <lineage>
        <taxon>Eukaryota</taxon>
        <taxon>Fungi</taxon>
        <taxon>Dikarya</taxon>
        <taxon>Basidiomycota</taxon>
        <taxon>Agaricomycotina</taxon>
        <taxon>Agaricomycetes</taxon>
        <taxon>Agaricomycetidae</taxon>
        <taxon>Agaricales</taxon>
        <taxon>Marasmiineae</taxon>
        <taxon>Mycenaceae</taxon>
        <taxon>Mycena</taxon>
    </lineage>
</organism>
<feature type="domain" description="Ketosynthase family 3 (KS3)" evidence="3">
    <location>
        <begin position="1"/>
        <end position="438"/>
    </location>
</feature>
<dbReference type="PANTHER" id="PTHR43775:SF37">
    <property type="entry name" value="SI:DKEY-61P9.11"/>
    <property type="match status" value="1"/>
</dbReference>
<dbReference type="Pfam" id="PF22621">
    <property type="entry name" value="CurL-like_PKS_C"/>
    <property type="match status" value="1"/>
</dbReference>
<dbReference type="EMBL" id="JARJLG010000344">
    <property type="protein sequence ID" value="KAJ7715656.1"/>
    <property type="molecule type" value="Genomic_DNA"/>
</dbReference>
<dbReference type="Pfam" id="PF00698">
    <property type="entry name" value="Acyl_transf_1"/>
    <property type="match status" value="1"/>
</dbReference>
<dbReference type="PANTHER" id="PTHR43775">
    <property type="entry name" value="FATTY ACID SYNTHASE"/>
    <property type="match status" value="1"/>
</dbReference>
<dbReference type="GO" id="GO:0004312">
    <property type="term" value="F:fatty acid synthase activity"/>
    <property type="evidence" value="ECO:0007669"/>
    <property type="project" value="TreeGrafter"/>
</dbReference>
<evidence type="ECO:0000256" key="1">
    <source>
        <dbReference type="ARBA" id="ARBA00022450"/>
    </source>
</evidence>
<dbReference type="SMART" id="SM00825">
    <property type="entry name" value="PKS_KS"/>
    <property type="match status" value="1"/>
</dbReference>
<dbReference type="SUPFAM" id="SSF52151">
    <property type="entry name" value="FabD/lysophospholipase-like"/>
    <property type="match status" value="1"/>
</dbReference>
<proteinExistence type="predicted"/>
<dbReference type="InterPro" id="IPR001227">
    <property type="entry name" value="Ac_transferase_dom_sf"/>
</dbReference>
<dbReference type="GO" id="GO:0006633">
    <property type="term" value="P:fatty acid biosynthetic process"/>
    <property type="evidence" value="ECO:0007669"/>
    <property type="project" value="TreeGrafter"/>
</dbReference>
<gene>
    <name evidence="4" type="ORF">DFH07DRAFT_899934</name>
</gene>
<dbReference type="Pfam" id="PF02801">
    <property type="entry name" value="Ketoacyl-synt_C"/>
    <property type="match status" value="1"/>
</dbReference>
<dbReference type="Gene3D" id="3.40.366.10">
    <property type="entry name" value="Malonyl-Coenzyme A Acyl Carrier Protein, domain 2"/>
    <property type="match status" value="1"/>
</dbReference>
<keyword evidence="2" id="KW-0597">Phosphoprotein</keyword>
<dbReference type="InterPro" id="IPR014030">
    <property type="entry name" value="Ketoacyl_synth_N"/>
</dbReference>
<dbReference type="SMART" id="SM00827">
    <property type="entry name" value="PKS_AT"/>
    <property type="match status" value="1"/>
</dbReference>